<feature type="transmembrane region" description="Helical" evidence="1">
    <location>
        <begin position="85"/>
        <end position="104"/>
    </location>
</feature>
<keyword evidence="3" id="KW-1185">Reference proteome</keyword>
<evidence type="ECO:0000313" key="2">
    <source>
        <dbReference type="EMBL" id="CUG10645.1"/>
    </source>
</evidence>
<dbReference type="AlphaFoldDB" id="A0A0S4IUG7"/>
<evidence type="ECO:0000313" key="3">
    <source>
        <dbReference type="Proteomes" id="UP000051952"/>
    </source>
</evidence>
<dbReference type="Proteomes" id="UP000051952">
    <property type="component" value="Unassembled WGS sequence"/>
</dbReference>
<keyword evidence="1 2" id="KW-0812">Transmembrane</keyword>
<evidence type="ECO:0000256" key="1">
    <source>
        <dbReference type="SAM" id="Phobius"/>
    </source>
</evidence>
<name>A0A0S4IUG7_BODSA</name>
<gene>
    <name evidence="2" type="ORF">BSAL_74530</name>
</gene>
<accession>A0A0S4IUG7</accession>
<feature type="transmembrane region" description="Helical" evidence="1">
    <location>
        <begin position="52"/>
        <end position="73"/>
    </location>
</feature>
<dbReference type="EMBL" id="CYKH01000652">
    <property type="protein sequence ID" value="CUG10645.1"/>
    <property type="molecule type" value="Genomic_DNA"/>
</dbReference>
<dbReference type="VEuPathDB" id="TriTrypDB:BSAL_74530"/>
<reference evidence="3" key="1">
    <citation type="submission" date="2015-09" db="EMBL/GenBank/DDBJ databases">
        <authorList>
            <consortium name="Pathogen Informatics"/>
        </authorList>
    </citation>
    <scope>NUCLEOTIDE SEQUENCE [LARGE SCALE GENOMIC DNA]</scope>
    <source>
        <strain evidence="3">Lake Konstanz</strain>
    </source>
</reference>
<keyword evidence="1" id="KW-0472">Membrane</keyword>
<proteinExistence type="predicted"/>
<dbReference type="OMA" id="KRISAHH"/>
<keyword evidence="1" id="KW-1133">Transmembrane helix</keyword>
<sequence length="167" mass="19612">MFKPKTKSTNLDTKQDTTRREFAAYVIDISKVQRNHIADRVERLAKHESSSWHYFTGCTFGSVGVTLGAFKLWGPRHIFKNSQYYLRPIPVALSMGFTLYGLFYTCRLMAMRSRIWTVIDDYEYELKRVKAHHVEEGVDQLAWLQFVSEQLRLGNERNFDIPKLRLA</sequence>
<protein>
    <submittedName>
        <fullName evidence="2">Transmembrane protein, putative</fullName>
    </submittedName>
</protein>
<dbReference type="OrthoDB" id="255919at2759"/>
<organism evidence="2 3">
    <name type="scientific">Bodo saltans</name>
    <name type="common">Flagellated protozoan</name>
    <dbReference type="NCBI Taxonomy" id="75058"/>
    <lineage>
        <taxon>Eukaryota</taxon>
        <taxon>Discoba</taxon>
        <taxon>Euglenozoa</taxon>
        <taxon>Kinetoplastea</taxon>
        <taxon>Metakinetoplastina</taxon>
        <taxon>Eubodonida</taxon>
        <taxon>Bodonidae</taxon>
        <taxon>Bodo</taxon>
    </lineage>
</organism>